<dbReference type="EMBL" id="JBBXJM010000002">
    <property type="protein sequence ID" value="KAL1410893.1"/>
    <property type="molecule type" value="Genomic_DNA"/>
</dbReference>
<dbReference type="InterPro" id="IPR013763">
    <property type="entry name" value="Cyclin-like_dom"/>
</dbReference>
<feature type="region of interest" description="Disordered" evidence="3">
    <location>
        <begin position="1"/>
        <end position="33"/>
    </location>
</feature>
<dbReference type="CDD" id="cd20525">
    <property type="entry name" value="CYCLIN_CCNH_rpt2"/>
    <property type="match status" value="1"/>
</dbReference>
<proteinExistence type="inferred from homology"/>
<dbReference type="InterPro" id="IPR031658">
    <property type="entry name" value="Cyclin_C_2"/>
</dbReference>
<dbReference type="PANTHER" id="PTHR10026">
    <property type="entry name" value="CYCLIN"/>
    <property type="match status" value="1"/>
</dbReference>
<protein>
    <recommendedName>
        <fullName evidence="4">Cyclin-like domain-containing protein</fullName>
    </recommendedName>
</protein>
<evidence type="ECO:0000256" key="2">
    <source>
        <dbReference type="RuleBase" id="RU000383"/>
    </source>
</evidence>
<dbReference type="CDD" id="cd20524">
    <property type="entry name" value="CYCLIN_CCNH_rpt1"/>
    <property type="match status" value="1"/>
</dbReference>
<accession>A0ABR3Q891</accession>
<sequence length="390" mass="42617">MAISNGASASGSAEATPAPATAQAGSAGESPYHESSQFRHWRYSRARLAALRAELNEKSKEVTKRNMAAEKEAQLSLGHAFTDPPPPTTYLSVDEELLLVRFYCKQASDICRQGFGLSEQVETTAISYMKRFYLKNSVMEWHPKSIMPTCIFLASKTCNHPVPIDVFVSKLKGFKPSDVLDLEFLVAQSLSFEFWVRGADKALRGWSLELQDQARPPIDAIQRALPAALDRLQWSRYTDAEFVYAPSQVALACFRIANAELVDGFLEFRYAAAQATDGAGLPYGTSLEDLLRLTKEIEAVIRDAGSGAFDIKKIKEIDKRLKSCANPEKTPGSALYIKRRAEAEAKAAEAKADKAAKVAAAREADELTFGGALGGSRVPDDLFAPAPKAE</sequence>
<keyword evidence="6" id="KW-1185">Reference proteome</keyword>
<dbReference type="InterPro" id="IPR043198">
    <property type="entry name" value="Cyclin/Ssn8"/>
</dbReference>
<evidence type="ECO:0000256" key="3">
    <source>
        <dbReference type="SAM" id="MobiDB-lite"/>
    </source>
</evidence>
<comment type="similarity">
    <text evidence="2">Belongs to the cyclin family.</text>
</comment>
<evidence type="ECO:0000256" key="1">
    <source>
        <dbReference type="ARBA" id="ARBA00023127"/>
    </source>
</evidence>
<reference evidence="5 6" key="1">
    <citation type="submission" date="2023-08" db="EMBL/GenBank/DDBJ databases">
        <title>Annotated Genome Sequence of Vanrija albida AlHP1.</title>
        <authorList>
            <person name="Herzog R."/>
        </authorList>
    </citation>
    <scope>NUCLEOTIDE SEQUENCE [LARGE SCALE GENOMIC DNA]</scope>
    <source>
        <strain evidence="5 6">AlHP1</strain>
    </source>
</reference>
<dbReference type="GeneID" id="95982879"/>
<dbReference type="SMART" id="SM00385">
    <property type="entry name" value="CYCLIN"/>
    <property type="match status" value="1"/>
</dbReference>
<organism evidence="5 6">
    <name type="scientific">Vanrija albida</name>
    <dbReference type="NCBI Taxonomy" id="181172"/>
    <lineage>
        <taxon>Eukaryota</taxon>
        <taxon>Fungi</taxon>
        <taxon>Dikarya</taxon>
        <taxon>Basidiomycota</taxon>
        <taxon>Agaricomycotina</taxon>
        <taxon>Tremellomycetes</taxon>
        <taxon>Trichosporonales</taxon>
        <taxon>Trichosporonaceae</taxon>
        <taxon>Vanrija</taxon>
    </lineage>
</organism>
<dbReference type="InterPro" id="IPR036915">
    <property type="entry name" value="Cyclin-like_sf"/>
</dbReference>
<gene>
    <name evidence="5" type="ORF">Q8F55_001836</name>
</gene>
<dbReference type="InterPro" id="IPR006671">
    <property type="entry name" value="Cyclin_N"/>
</dbReference>
<dbReference type="Pfam" id="PF16899">
    <property type="entry name" value="Cyclin_C_2"/>
    <property type="match status" value="1"/>
</dbReference>
<dbReference type="Gene3D" id="1.10.472.10">
    <property type="entry name" value="Cyclin-like"/>
    <property type="match status" value="1"/>
</dbReference>
<feature type="domain" description="Cyclin-like" evidence="4">
    <location>
        <begin position="97"/>
        <end position="188"/>
    </location>
</feature>
<feature type="compositionally biased region" description="Low complexity" evidence="3">
    <location>
        <begin position="1"/>
        <end position="29"/>
    </location>
</feature>
<dbReference type="Proteomes" id="UP001565368">
    <property type="component" value="Unassembled WGS sequence"/>
</dbReference>
<dbReference type="SUPFAM" id="SSF47954">
    <property type="entry name" value="Cyclin-like"/>
    <property type="match status" value="2"/>
</dbReference>
<comment type="caution">
    <text evidence="5">The sequence shown here is derived from an EMBL/GenBank/DDBJ whole genome shotgun (WGS) entry which is preliminary data.</text>
</comment>
<dbReference type="RefSeq" id="XP_069210837.1">
    <property type="nucleotide sequence ID" value="XM_069350451.1"/>
</dbReference>
<evidence type="ECO:0000313" key="5">
    <source>
        <dbReference type="EMBL" id="KAL1410893.1"/>
    </source>
</evidence>
<evidence type="ECO:0000259" key="4">
    <source>
        <dbReference type="SMART" id="SM00385"/>
    </source>
</evidence>
<dbReference type="Pfam" id="PF00134">
    <property type="entry name" value="Cyclin_N"/>
    <property type="match status" value="1"/>
</dbReference>
<name>A0ABR3Q891_9TREE</name>
<evidence type="ECO:0000313" key="6">
    <source>
        <dbReference type="Proteomes" id="UP001565368"/>
    </source>
</evidence>
<keyword evidence="1 2" id="KW-0195">Cyclin</keyword>